<dbReference type="Proteomes" id="UP000624244">
    <property type="component" value="Unassembled WGS sequence"/>
</dbReference>
<organism evidence="1 2">
    <name type="scientific">Cochliobolus sativus</name>
    <name type="common">Common root rot and spot blotch fungus</name>
    <name type="synonym">Bipolaris sorokiniana</name>
    <dbReference type="NCBI Taxonomy" id="45130"/>
    <lineage>
        <taxon>Eukaryota</taxon>
        <taxon>Fungi</taxon>
        <taxon>Dikarya</taxon>
        <taxon>Ascomycota</taxon>
        <taxon>Pezizomycotina</taxon>
        <taxon>Dothideomycetes</taxon>
        <taxon>Pleosporomycetidae</taxon>
        <taxon>Pleosporales</taxon>
        <taxon>Pleosporineae</taxon>
        <taxon>Pleosporaceae</taxon>
        <taxon>Bipolaris</taxon>
    </lineage>
</organism>
<protein>
    <submittedName>
        <fullName evidence="1">Uncharacterized protein</fullName>
    </submittedName>
</protein>
<name>A0A8H5ZNV0_COCSA</name>
<evidence type="ECO:0000313" key="2">
    <source>
        <dbReference type="Proteomes" id="UP000624244"/>
    </source>
</evidence>
<evidence type="ECO:0000313" key="1">
    <source>
        <dbReference type="EMBL" id="KAF5852877.1"/>
    </source>
</evidence>
<reference evidence="1" key="1">
    <citation type="submission" date="2019-11" db="EMBL/GenBank/DDBJ databases">
        <title>Bipolaris sorokiniana Genome sequencing.</title>
        <authorList>
            <person name="Wang H."/>
        </authorList>
    </citation>
    <scope>NUCLEOTIDE SEQUENCE</scope>
</reference>
<proteinExistence type="predicted"/>
<sequence length="102" mass="11914">MKLIYRVAHISLVLFLSALLIYSVYYAFAILIEDRRPHLPPPKEDVGPRKPSPQDIARSMNTMWNYLDDWDEDHCINVCEASWTACRLRSCDHLPGVRKQEL</sequence>
<dbReference type="AlphaFoldDB" id="A0A8H5ZNV0"/>
<comment type="caution">
    <text evidence="1">The sequence shown here is derived from an EMBL/GenBank/DDBJ whole genome shotgun (WGS) entry which is preliminary data.</text>
</comment>
<gene>
    <name evidence="1" type="ORF">GGP41_008256</name>
</gene>
<accession>A0A8H5ZNV0</accession>
<dbReference type="EMBL" id="WNKQ01000003">
    <property type="protein sequence ID" value="KAF5852877.1"/>
    <property type="molecule type" value="Genomic_DNA"/>
</dbReference>